<dbReference type="Proteomes" id="UP000282574">
    <property type="component" value="Unassembled WGS sequence"/>
</dbReference>
<protein>
    <submittedName>
        <fullName evidence="1">Uncharacterized protein</fullName>
    </submittedName>
</protein>
<gene>
    <name evidence="1" type="ORF">DSM107010_50540</name>
</gene>
<evidence type="ECO:0000313" key="1">
    <source>
        <dbReference type="EMBL" id="RUT07444.1"/>
    </source>
</evidence>
<dbReference type="RefSeq" id="WP_106167260.1">
    <property type="nucleotide sequence ID" value="NZ_JAVKZF010000002.1"/>
</dbReference>
<dbReference type="AlphaFoldDB" id="A0AB37UFE8"/>
<evidence type="ECO:0000313" key="2">
    <source>
        <dbReference type="Proteomes" id="UP000282574"/>
    </source>
</evidence>
<organism evidence="1 2">
    <name type="scientific">Chroococcidiopsis cubana SAG 39.79</name>
    <dbReference type="NCBI Taxonomy" id="388085"/>
    <lineage>
        <taxon>Bacteria</taxon>
        <taxon>Bacillati</taxon>
        <taxon>Cyanobacteriota</taxon>
        <taxon>Cyanophyceae</taxon>
        <taxon>Chroococcidiopsidales</taxon>
        <taxon>Chroococcidiopsidaceae</taxon>
        <taxon>Chroococcidiopsis</taxon>
    </lineage>
</organism>
<proteinExistence type="predicted"/>
<reference evidence="1 2" key="1">
    <citation type="journal article" date="2019" name="Genome Biol. Evol.">
        <title>Day and night: Metabolic profiles and evolutionary relationships of six axenic non-marine cyanobacteria.</title>
        <authorList>
            <person name="Will S.E."/>
            <person name="Henke P."/>
            <person name="Boedeker C."/>
            <person name="Huang S."/>
            <person name="Brinkmann H."/>
            <person name="Rohde M."/>
            <person name="Jarek M."/>
            <person name="Friedl T."/>
            <person name="Seufert S."/>
            <person name="Schumacher M."/>
            <person name="Overmann J."/>
            <person name="Neumann-Schaal M."/>
            <person name="Petersen J."/>
        </authorList>
    </citation>
    <scope>NUCLEOTIDE SEQUENCE [LARGE SCALE GENOMIC DNA]</scope>
    <source>
        <strain evidence="1 2">SAG 39.79</strain>
    </source>
</reference>
<dbReference type="EMBL" id="RSCK01000061">
    <property type="protein sequence ID" value="RUT07444.1"/>
    <property type="molecule type" value="Genomic_DNA"/>
</dbReference>
<comment type="caution">
    <text evidence="1">The sequence shown here is derived from an EMBL/GenBank/DDBJ whole genome shotgun (WGS) entry which is preliminary data.</text>
</comment>
<name>A0AB37UFE8_9CYAN</name>
<keyword evidence="2" id="KW-1185">Reference proteome</keyword>
<sequence length="153" mass="17696">MTDIKQFFMSHLSSLQGQVNNENDLIASWGSGWQKLNLDQKKLVSEIFHKPVCLTIKFVQVENLLDNLKIEPETTSLINRKTGAIWSLTLKQKRLTIDVPNFSFQIYSCSPTQFKPIAPDMKIDIEFDEDYQNQNLLMHLYAKGEKRATFEAL</sequence>
<accession>A0AB37UFE8</accession>